<dbReference type="PANTHER" id="PTHR46797">
    <property type="entry name" value="HTH-TYPE TRANSCRIPTIONAL REGULATOR"/>
    <property type="match status" value="1"/>
</dbReference>
<dbReference type="GO" id="GO:0003700">
    <property type="term" value="F:DNA-binding transcription factor activity"/>
    <property type="evidence" value="ECO:0007669"/>
    <property type="project" value="TreeGrafter"/>
</dbReference>
<proteinExistence type="predicted"/>
<evidence type="ECO:0000259" key="2">
    <source>
        <dbReference type="PROSITE" id="PS50943"/>
    </source>
</evidence>
<dbReference type="CDD" id="cd00093">
    <property type="entry name" value="HTH_XRE"/>
    <property type="match status" value="1"/>
</dbReference>
<dbReference type="InterPro" id="IPR001387">
    <property type="entry name" value="Cro/C1-type_HTH"/>
</dbReference>
<dbReference type="AlphaFoldDB" id="A0A923LUR5"/>
<keyword evidence="4" id="KW-1185">Reference proteome</keyword>
<gene>
    <name evidence="3" type="ORF">H8S45_02440</name>
</gene>
<evidence type="ECO:0000256" key="1">
    <source>
        <dbReference type="ARBA" id="ARBA00023125"/>
    </source>
</evidence>
<dbReference type="SUPFAM" id="SSF47413">
    <property type="entry name" value="lambda repressor-like DNA-binding domains"/>
    <property type="match status" value="1"/>
</dbReference>
<dbReference type="RefSeq" id="WP_054326564.1">
    <property type="nucleotide sequence ID" value="NZ_JACOPL010000002.1"/>
</dbReference>
<sequence length="115" mass="13125">MDDLSFEIGKNIRKYRKLKGLTLEKLAEVLETETNYLGQCERGERRFSLDKLVDLIEYFGITANDIIPASGKGNGRSREKSVYLREINELLGPCTDNQLAVILNMLKESVPFLKE</sequence>
<keyword evidence="1" id="KW-0238">DNA-binding</keyword>
<dbReference type="Gene3D" id="1.10.260.40">
    <property type="entry name" value="lambda repressor-like DNA-binding domains"/>
    <property type="match status" value="1"/>
</dbReference>
<protein>
    <submittedName>
        <fullName evidence="3">Helix-turn-helix transcriptional regulator</fullName>
    </submittedName>
</protein>
<evidence type="ECO:0000313" key="3">
    <source>
        <dbReference type="EMBL" id="MBC5724327.1"/>
    </source>
</evidence>
<dbReference type="InterPro" id="IPR010982">
    <property type="entry name" value="Lambda_DNA-bd_dom_sf"/>
</dbReference>
<dbReference type="PANTHER" id="PTHR46797:SF1">
    <property type="entry name" value="METHYLPHOSPHONATE SYNTHASE"/>
    <property type="match status" value="1"/>
</dbReference>
<dbReference type="InterPro" id="IPR050807">
    <property type="entry name" value="TransReg_Diox_bact_type"/>
</dbReference>
<comment type="caution">
    <text evidence="3">The sequence shown here is derived from an EMBL/GenBank/DDBJ whole genome shotgun (WGS) entry which is preliminary data.</text>
</comment>
<accession>A0A923LUR5</accession>
<dbReference type="PROSITE" id="PS50943">
    <property type="entry name" value="HTH_CROC1"/>
    <property type="match status" value="1"/>
</dbReference>
<organism evidence="3 4">
    <name type="scientific">Agathobaculum faecis</name>
    <dbReference type="NCBI Taxonomy" id="2763013"/>
    <lineage>
        <taxon>Bacteria</taxon>
        <taxon>Bacillati</taxon>
        <taxon>Bacillota</taxon>
        <taxon>Clostridia</taxon>
        <taxon>Eubacteriales</taxon>
        <taxon>Butyricicoccaceae</taxon>
        <taxon>Agathobaculum</taxon>
    </lineage>
</organism>
<reference evidence="3" key="1">
    <citation type="submission" date="2020-08" db="EMBL/GenBank/DDBJ databases">
        <title>Genome public.</title>
        <authorList>
            <person name="Liu C."/>
            <person name="Sun Q."/>
        </authorList>
    </citation>
    <scope>NUCLEOTIDE SEQUENCE</scope>
    <source>
        <strain evidence="3">NSJ-28</strain>
    </source>
</reference>
<dbReference type="GO" id="GO:0005829">
    <property type="term" value="C:cytosol"/>
    <property type="evidence" value="ECO:0007669"/>
    <property type="project" value="TreeGrafter"/>
</dbReference>
<dbReference type="SMART" id="SM00530">
    <property type="entry name" value="HTH_XRE"/>
    <property type="match status" value="1"/>
</dbReference>
<dbReference type="Pfam" id="PF01381">
    <property type="entry name" value="HTH_3"/>
    <property type="match status" value="1"/>
</dbReference>
<dbReference type="EMBL" id="JACOPL010000002">
    <property type="protein sequence ID" value="MBC5724327.1"/>
    <property type="molecule type" value="Genomic_DNA"/>
</dbReference>
<feature type="domain" description="HTH cro/C1-type" evidence="2">
    <location>
        <begin position="12"/>
        <end position="66"/>
    </location>
</feature>
<dbReference type="GO" id="GO:0003677">
    <property type="term" value="F:DNA binding"/>
    <property type="evidence" value="ECO:0007669"/>
    <property type="project" value="UniProtKB-KW"/>
</dbReference>
<dbReference type="Proteomes" id="UP000606499">
    <property type="component" value="Unassembled WGS sequence"/>
</dbReference>
<evidence type="ECO:0000313" key="4">
    <source>
        <dbReference type="Proteomes" id="UP000606499"/>
    </source>
</evidence>
<name>A0A923LUR5_9FIRM</name>